<dbReference type="KEGG" id="pcg:AXG94_11950"/>
<gene>
    <name evidence="1" type="ORF">C4C32_24485</name>
</gene>
<sequence length="133" mass="15029">MTKQVVVIIKDGKREEAQLDVDAAKSTISLTFKSGWKEKYSGLDVYSCLGEIIKEHSNIKFLCKGAKLSVRPSSMSSQMSSGIVAYDHVLGVRASRASLVNIFDYEDQQIVSDPQLQKDYFFRWLESIKDIDE</sequence>
<dbReference type="AlphaFoldDB" id="A0A8B6UZ01"/>
<evidence type="ECO:0000313" key="2">
    <source>
        <dbReference type="Proteomes" id="UP000663914"/>
    </source>
</evidence>
<reference evidence="1" key="2">
    <citation type="submission" date="2021-03" db="EMBL/GenBank/DDBJ databases">
        <authorList>
            <person name="Valentovich L.N."/>
            <person name="Akhremchuk A.E."/>
            <person name="Miamin V.E."/>
        </authorList>
    </citation>
    <scope>NUCLEOTIDE SEQUENCE</scope>
    <source>
        <strain evidence="1">3prime</strain>
    </source>
</reference>
<dbReference type="EMBL" id="CP072011">
    <property type="protein sequence ID" value="QTH17128.1"/>
    <property type="molecule type" value="Genomic_DNA"/>
</dbReference>
<reference evidence="1" key="1">
    <citation type="book" date="2019" name="MICROBIAL BIOTECHNOLOGY" publisher="Unknown Publisher">
        <title>Optimization of recombineering for directed mutagenesis of bacteria Pseudomonas corrugata 3'.</title>
        <authorList>
            <person name="Buinitskaja S.V."/>
            <person name="Pilipenok N."/>
            <person name="Valentovich L.N."/>
        </authorList>
    </citation>
    <scope>NUCLEOTIDE SEQUENCE</scope>
    <source>
        <strain evidence="1">3prime</strain>
    </source>
</reference>
<protein>
    <submittedName>
        <fullName evidence="1">Uncharacterized protein</fullName>
    </submittedName>
</protein>
<organism evidence="1 2">
    <name type="scientific">Pseudomonas corrugata</name>
    <dbReference type="NCBI Taxonomy" id="47879"/>
    <lineage>
        <taxon>Bacteria</taxon>
        <taxon>Pseudomonadati</taxon>
        <taxon>Pseudomonadota</taxon>
        <taxon>Gammaproteobacteria</taxon>
        <taxon>Pseudomonadales</taxon>
        <taxon>Pseudomonadaceae</taxon>
        <taxon>Pseudomonas</taxon>
    </lineage>
</organism>
<name>A0A8B6UZ01_9PSED</name>
<accession>A0A8B6UZ01</accession>
<proteinExistence type="predicted"/>
<evidence type="ECO:0000313" key="1">
    <source>
        <dbReference type="EMBL" id="QTH17128.1"/>
    </source>
</evidence>
<dbReference type="Proteomes" id="UP000663914">
    <property type="component" value="Chromosome"/>
</dbReference>